<gene>
    <name evidence="1" type="ORF">OG563_19995</name>
</gene>
<dbReference type="EMBL" id="CP109441">
    <property type="protein sequence ID" value="WUV50273.1"/>
    <property type="molecule type" value="Genomic_DNA"/>
</dbReference>
<evidence type="ECO:0000313" key="2">
    <source>
        <dbReference type="Proteomes" id="UP001432062"/>
    </source>
</evidence>
<dbReference type="Proteomes" id="UP001432062">
    <property type="component" value="Chromosome"/>
</dbReference>
<dbReference type="RefSeq" id="WP_327094964.1">
    <property type="nucleotide sequence ID" value="NZ_CP109149.1"/>
</dbReference>
<evidence type="ECO:0008006" key="3">
    <source>
        <dbReference type="Google" id="ProtNLM"/>
    </source>
</evidence>
<proteinExistence type="predicted"/>
<protein>
    <recommendedName>
        <fullName evidence="3">DUF3558 domain-containing protein</fullName>
    </recommendedName>
</protein>
<organism evidence="1 2">
    <name type="scientific">Nocardia vinacea</name>
    <dbReference type="NCBI Taxonomy" id="96468"/>
    <lineage>
        <taxon>Bacteria</taxon>
        <taxon>Bacillati</taxon>
        <taxon>Actinomycetota</taxon>
        <taxon>Actinomycetes</taxon>
        <taxon>Mycobacteriales</taxon>
        <taxon>Nocardiaceae</taxon>
        <taxon>Nocardia</taxon>
    </lineage>
</organism>
<accession>A0ABZ1Z463</accession>
<sequence length="200" mass="20728">MSSTSSRRWGCLLPLAAVVLMFGGFALYLKLGSMYEESRPAAAAPPDLCAAIGAGLFERLVPDGTPEPRAIYSSGSDAACQYYTAKSRPIGSDGYGFLGVRLLRYGQVGWDSGVDRAADALVSSCANSALAGQFHTASGLGDAACGVYNDEGKDGTAHGSAVVRRGADLLWVDYYTHPGTATQAQQAVTEITLAALAGVH</sequence>
<name>A0ABZ1Z463_9NOCA</name>
<keyword evidence="2" id="KW-1185">Reference proteome</keyword>
<evidence type="ECO:0000313" key="1">
    <source>
        <dbReference type="EMBL" id="WUV50273.1"/>
    </source>
</evidence>
<reference evidence="1" key="1">
    <citation type="submission" date="2022-10" db="EMBL/GenBank/DDBJ databases">
        <title>The complete genomes of actinobacterial strains from the NBC collection.</title>
        <authorList>
            <person name="Joergensen T.S."/>
            <person name="Alvarez Arevalo M."/>
            <person name="Sterndorff E.B."/>
            <person name="Faurdal D."/>
            <person name="Vuksanovic O."/>
            <person name="Mourched A.-S."/>
            <person name="Charusanti P."/>
            <person name="Shaw S."/>
            <person name="Blin K."/>
            <person name="Weber T."/>
        </authorList>
    </citation>
    <scope>NUCLEOTIDE SEQUENCE</scope>
    <source>
        <strain evidence="1">NBC_01482</strain>
    </source>
</reference>